<feature type="signal peptide" evidence="1">
    <location>
        <begin position="1"/>
        <end position="20"/>
    </location>
</feature>
<reference evidence="2" key="1">
    <citation type="submission" date="2022-06" db="EMBL/GenBank/DDBJ databases">
        <title>Complete genome sequence of Streptomyces nigrescens HEK616.</title>
        <authorList>
            <person name="Asamizu S."/>
            <person name="Onaka H."/>
        </authorList>
    </citation>
    <scope>NUCLEOTIDE SEQUENCE</scope>
    <source>
        <strain evidence="2">HEK616</strain>
    </source>
</reference>
<keyword evidence="1" id="KW-0732">Signal</keyword>
<dbReference type="EMBL" id="AP026073">
    <property type="protein sequence ID" value="BDM67033.1"/>
    <property type="molecule type" value="Genomic_DNA"/>
</dbReference>
<evidence type="ECO:0000256" key="1">
    <source>
        <dbReference type="SAM" id="SignalP"/>
    </source>
</evidence>
<sequence length="67" mass="6087">MYAGVVARALLGLATGAAGAAGRRVRFRTAPCGRYGAGVSAGGVGSGSGSGIVVGSGGGGYARAASG</sequence>
<evidence type="ECO:0000313" key="3">
    <source>
        <dbReference type="Proteomes" id="UP001059597"/>
    </source>
</evidence>
<dbReference type="Proteomes" id="UP001059597">
    <property type="component" value="Chromosome"/>
</dbReference>
<protein>
    <submittedName>
        <fullName evidence="2">Uncharacterized protein</fullName>
    </submittedName>
</protein>
<keyword evidence="3" id="KW-1185">Reference proteome</keyword>
<name>A0ABN6QLF7_STRNI</name>
<organism evidence="2 3">
    <name type="scientific">Streptomyces nigrescens</name>
    <dbReference type="NCBI Taxonomy" id="1920"/>
    <lineage>
        <taxon>Bacteria</taxon>
        <taxon>Bacillati</taxon>
        <taxon>Actinomycetota</taxon>
        <taxon>Actinomycetes</taxon>
        <taxon>Kitasatosporales</taxon>
        <taxon>Streptomycetaceae</taxon>
        <taxon>Streptomyces</taxon>
    </lineage>
</organism>
<accession>A0ABN6QLF7</accession>
<proteinExistence type="predicted"/>
<gene>
    <name evidence="2" type="ORF">HEK616_05200</name>
</gene>
<feature type="chain" id="PRO_5045154667" evidence="1">
    <location>
        <begin position="21"/>
        <end position="67"/>
    </location>
</feature>
<evidence type="ECO:0000313" key="2">
    <source>
        <dbReference type="EMBL" id="BDM67033.1"/>
    </source>
</evidence>